<protein>
    <submittedName>
        <fullName evidence="4">Uncharacterized protein</fullName>
    </submittedName>
</protein>
<dbReference type="InterPro" id="IPR010998">
    <property type="entry name" value="Integrase_recombinase_N"/>
</dbReference>
<gene>
    <name evidence="4" type="ORF">K503DRAFT_772630</name>
</gene>
<dbReference type="InterPro" id="IPR013762">
    <property type="entry name" value="Integrase-like_cat_sf"/>
</dbReference>
<dbReference type="Proteomes" id="UP000092154">
    <property type="component" value="Unassembled WGS sequence"/>
</dbReference>
<dbReference type="GO" id="GO:0015074">
    <property type="term" value="P:DNA integration"/>
    <property type="evidence" value="ECO:0007669"/>
    <property type="project" value="InterPro"/>
</dbReference>
<evidence type="ECO:0000313" key="4">
    <source>
        <dbReference type="EMBL" id="OAX36336.1"/>
    </source>
</evidence>
<dbReference type="SUPFAM" id="SSF47823">
    <property type="entry name" value="lambda integrase-like, N-terminal domain"/>
    <property type="match status" value="1"/>
</dbReference>
<keyword evidence="5" id="KW-1185">Reference proteome</keyword>
<accession>A0A1B7MUR5</accession>
<dbReference type="EMBL" id="KV448424">
    <property type="protein sequence ID" value="OAX36336.1"/>
    <property type="molecule type" value="Genomic_DNA"/>
</dbReference>
<feature type="compositionally biased region" description="Low complexity" evidence="3">
    <location>
        <begin position="429"/>
        <end position="445"/>
    </location>
</feature>
<dbReference type="SUPFAM" id="SSF56349">
    <property type="entry name" value="DNA breaking-rejoining enzymes"/>
    <property type="match status" value="1"/>
</dbReference>
<dbReference type="InterPro" id="IPR011010">
    <property type="entry name" value="DNA_brk_join_enz"/>
</dbReference>
<dbReference type="PANTHER" id="PTHR34605">
    <property type="entry name" value="PHAGE_INTEGRASE DOMAIN-CONTAINING PROTEIN"/>
    <property type="match status" value="1"/>
</dbReference>
<dbReference type="AlphaFoldDB" id="A0A1B7MUR5"/>
<evidence type="ECO:0000256" key="2">
    <source>
        <dbReference type="ARBA" id="ARBA00023172"/>
    </source>
</evidence>
<sequence>MVPSQLFVSQSGVFHQDHKGQSVMLQKHTEQSHFIVLNGQGSSSASQELTILLSTQPFALALHHQLGLMVTSLMQVQTSCAPMNSWKNIIPDDGNGLERLPRMIVSSSQGDENGIKGQLCPMTHQKNLMKTLLSRSRTYHLAHPAHQKMRSSHTAWKTLTTSPQRLAYHGNYRKTRLSPSSPHSLVSFGIYPAAPCSFPKRNGLSISKLSFPGNRNAHTHWMRYKSYMENSCMHPLLSPLVARTSRTSKACWEPLDSDLLFLVHPPATPQLTSSGGRMSSTPPIPFLAPSPALASSTISTPIRTLALAMALASPSGVDGGLGASSQDGNAMDATSAGLKALVSNSSSAQSSLLMPPEFILRSMVTIAGSSKDGGRVAAEAKPATKYSSVFIRSLPVPNAQFLQDTYQARTIQPTDLREGYTPPQACCFQKSQSPQSSTLSSPTYQTTPSLPNVNLPIAPNCFTQWSKTMSNLSSSNVHSSTENSNAEAKNSFRHRKSTYTHDLTPAPSILRPHCAAKDRLHLWIPTSSRSQRDAEGRIVPLTAADILRIQDVIVHAYAEGTRESYGSGLLVYHVFCDSKAIPEDQRAPASQILISSFISCMAGNYSGKTISNYVHGVRAWHILHGAAWVLIDMEIDALLKAAYSLTPASSKRSKREPYTIDLIIAIHDRLNLNEPLDVARTVQDRQSLITTNFHLPRTKSAQGGENVFWAKQLGPSDPQEAFLTHLRINNPPAGGALFAYRHKEDMYRPLTKSKFLSRLSAATKAANRTPVQGHGIRIGATLEYLLRNVPFDVVKAKGRWASDAFLLYLRRHAQVMAPYMQATPIIHEQFLHHTMPPVR</sequence>
<dbReference type="OrthoDB" id="2678913at2759"/>
<feature type="region of interest" description="Disordered" evidence="3">
    <location>
        <begin position="472"/>
        <end position="496"/>
    </location>
</feature>
<reference evidence="4 5" key="1">
    <citation type="submission" date="2016-06" db="EMBL/GenBank/DDBJ databases">
        <title>Comparative genomics of the ectomycorrhizal sister species Rhizopogon vinicolor and Rhizopogon vesiculosus (Basidiomycota: Boletales) reveals a divergence of the mating type B locus.</title>
        <authorList>
            <consortium name="DOE Joint Genome Institute"/>
            <person name="Mujic A.B."/>
            <person name="Kuo A."/>
            <person name="Tritt A."/>
            <person name="Lipzen A."/>
            <person name="Chen C."/>
            <person name="Johnson J."/>
            <person name="Sharma A."/>
            <person name="Barry K."/>
            <person name="Grigoriev I.V."/>
            <person name="Spatafora J.W."/>
        </authorList>
    </citation>
    <scope>NUCLEOTIDE SEQUENCE [LARGE SCALE GENOMIC DNA]</scope>
    <source>
        <strain evidence="4 5">AM-OR11-026</strain>
    </source>
</reference>
<evidence type="ECO:0000256" key="1">
    <source>
        <dbReference type="ARBA" id="ARBA00023125"/>
    </source>
</evidence>
<dbReference type="Gene3D" id="1.10.443.10">
    <property type="entry name" value="Intergrase catalytic core"/>
    <property type="match status" value="1"/>
</dbReference>
<keyword evidence="1" id="KW-0238">DNA-binding</keyword>
<dbReference type="InterPro" id="IPR052925">
    <property type="entry name" value="Phage_Integrase-like_Recomb"/>
</dbReference>
<dbReference type="GO" id="GO:0003677">
    <property type="term" value="F:DNA binding"/>
    <property type="evidence" value="ECO:0007669"/>
    <property type="project" value="UniProtKB-KW"/>
</dbReference>
<proteinExistence type="predicted"/>
<name>A0A1B7MUR5_9AGAM</name>
<evidence type="ECO:0000256" key="3">
    <source>
        <dbReference type="SAM" id="MobiDB-lite"/>
    </source>
</evidence>
<evidence type="ECO:0000313" key="5">
    <source>
        <dbReference type="Proteomes" id="UP000092154"/>
    </source>
</evidence>
<keyword evidence="2" id="KW-0233">DNA recombination</keyword>
<feature type="compositionally biased region" description="Low complexity" evidence="3">
    <location>
        <begin position="472"/>
        <end position="485"/>
    </location>
</feature>
<dbReference type="STRING" id="1314800.A0A1B7MUR5"/>
<dbReference type="Gene3D" id="1.10.150.130">
    <property type="match status" value="1"/>
</dbReference>
<dbReference type="GO" id="GO:0006310">
    <property type="term" value="P:DNA recombination"/>
    <property type="evidence" value="ECO:0007669"/>
    <property type="project" value="UniProtKB-KW"/>
</dbReference>
<organism evidence="4 5">
    <name type="scientific">Rhizopogon vinicolor AM-OR11-026</name>
    <dbReference type="NCBI Taxonomy" id="1314800"/>
    <lineage>
        <taxon>Eukaryota</taxon>
        <taxon>Fungi</taxon>
        <taxon>Dikarya</taxon>
        <taxon>Basidiomycota</taxon>
        <taxon>Agaricomycotina</taxon>
        <taxon>Agaricomycetes</taxon>
        <taxon>Agaricomycetidae</taxon>
        <taxon>Boletales</taxon>
        <taxon>Suillineae</taxon>
        <taxon>Rhizopogonaceae</taxon>
        <taxon>Rhizopogon</taxon>
    </lineage>
</organism>
<dbReference type="InParanoid" id="A0A1B7MUR5"/>
<dbReference type="PANTHER" id="PTHR34605:SF4">
    <property type="entry name" value="DNA ADENINE METHYLTRANSFERASE"/>
    <property type="match status" value="1"/>
</dbReference>
<feature type="region of interest" description="Disordered" evidence="3">
    <location>
        <begin position="422"/>
        <end position="445"/>
    </location>
</feature>